<evidence type="ECO:0000256" key="3">
    <source>
        <dbReference type="ARBA" id="ARBA00023163"/>
    </source>
</evidence>
<dbReference type="Pfam" id="PF21993">
    <property type="entry name" value="TetR_C_13_2"/>
    <property type="match status" value="1"/>
</dbReference>
<gene>
    <name evidence="6" type="ORF">DQP58_20505</name>
</gene>
<accession>A0A329K7X3</accession>
<evidence type="ECO:0000256" key="2">
    <source>
        <dbReference type="ARBA" id="ARBA00023125"/>
    </source>
</evidence>
<evidence type="ECO:0000259" key="5">
    <source>
        <dbReference type="Pfam" id="PF21993"/>
    </source>
</evidence>
<dbReference type="InterPro" id="IPR054156">
    <property type="entry name" value="YxaF_TetR_C"/>
</dbReference>
<comment type="caution">
    <text evidence="6">The sequence shown here is derived from an EMBL/GenBank/DDBJ whole genome shotgun (WGS) entry which is preliminary data.</text>
</comment>
<dbReference type="SUPFAM" id="SSF48498">
    <property type="entry name" value="Tetracyclin repressor-like, C-terminal domain"/>
    <property type="match status" value="1"/>
</dbReference>
<evidence type="ECO:0000313" key="7">
    <source>
        <dbReference type="Proteomes" id="UP000250347"/>
    </source>
</evidence>
<dbReference type="InterPro" id="IPR001647">
    <property type="entry name" value="HTH_TetR"/>
</dbReference>
<dbReference type="InterPro" id="IPR036271">
    <property type="entry name" value="Tet_transcr_reg_TetR-rel_C_sf"/>
</dbReference>
<dbReference type="Gene3D" id="1.10.357.10">
    <property type="entry name" value="Tetracycline Repressor, domain 2"/>
    <property type="match status" value="1"/>
</dbReference>
<keyword evidence="2" id="KW-0238">DNA-binding</keyword>
<evidence type="ECO:0000259" key="4">
    <source>
        <dbReference type="Pfam" id="PF00440"/>
    </source>
</evidence>
<organism evidence="6 7">
    <name type="scientific">Mycobacterium colombiense</name>
    <dbReference type="NCBI Taxonomy" id="339268"/>
    <lineage>
        <taxon>Bacteria</taxon>
        <taxon>Bacillati</taxon>
        <taxon>Actinomycetota</taxon>
        <taxon>Actinomycetes</taxon>
        <taxon>Mycobacteriales</taxon>
        <taxon>Mycobacteriaceae</taxon>
        <taxon>Mycobacterium</taxon>
        <taxon>Mycobacterium avium complex (MAC)</taxon>
    </lineage>
</organism>
<dbReference type="Proteomes" id="UP000250347">
    <property type="component" value="Unassembled WGS sequence"/>
</dbReference>
<sequence>MRSPRERMVVSAALLIRERGARATAISDVLEHSGAPRGSAYHYFPGGRTQLLCEAVDFAGEYVAAVIAGADDGLQLVDTLIDQYRRQLLDTDFRAGCPIVAVSVEAGEQDAERMAPVVARAAAAFDRWNDLIAARLIADGVPRERASELAVLATTALEGAIVLARVRRDLMPLDVVHRQLRELLLATSSYQAARKDTRNDR</sequence>
<evidence type="ECO:0000256" key="1">
    <source>
        <dbReference type="ARBA" id="ARBA00023015"/>
    </source>
</evidence>
<name>A0A329K7X3_9MYCO</name>
<protein>
    <submittedName>
        <fullName evidence="6">TetR/AcrR family transcriptional regulator</fullName>
    </submittedName>
</protein>
<keyword evidence="1" id="KW-0805">Transcription regulation</keyword>
<keyword evidence="3" id="KW-0804">Transcription</keyword>
<dbReference type="InterPro" id="IPR009057">
    <property type="entry name" value="Homeodomain-like_sf"/>
</dbReference>
<feature type="domain" description="HTH tetR-type" evidence="4">
    <location>
        <begin position="12"/>
        <end position="52"/>
    </location>
</feature>
<feature type="domain" description="Transcriptional regulator LmrA/YxaF-like C-terminal" evidence="5">
    <location>
        <begin position="77"/>
        <end position="179"/>
    </location>
</feature>
<dbReference type="GO" id="GO:0003677">
    <property type="term" value="F:DNA binding"/>
    <property type="evidence" value="ECO:0007669"/>
    <property type="project" value="UniProtKB-KW"/>
</dbReference>
<dbReference type="AlphaFoldDB" id="A0A329K7X3"/>
<dbReference type="PANTHER" id="PTHR47506:SF3">
    <property type="entry name" value="HTH-TYPE TRANSCRIPTIONAL REGULATOR LMRA"/>
    <property type="match status" value="1"/>
</dbReference>
<dbReference type="RefSeq" id="WP_112710051.1">
    <property type="nucleotide sequence ID" value="NZ_QMEU01000086.1"/>
</dbReference>
<reference evidence="6 7" key="1">
    <citation type="submission" date="2018-06" db="EMBL/GenBank/DDBJ databases">
        <title>NTM in soil in Japan.</title>
        <authorList>
            <person name="Ohya K."/>
        </authorList>
    </citation>
    <scope>NUCLEOTIDE SEQUENCE [LARGE SCALE GENOMIC DNA]</scope>
    <source>
        <strain evidence="6 7">GF76</strain>
    </source>
</reference>
<dbReference type="EMBL" id="QMEU01000086">
    <property type="protein sequence ID" value="RAU91473.1"/>
    <property type="molecule type" value="Genomic_DNA"/>
</dbReference>
<dbReference type="SUPFAM" id="SSF46689">
    <property type="entry name" value="Homeodomain-like"/>
    <property type="match status" value="1"/>
</dbReference>
<dbReference type="PANTHER" id="PTHR47506">
    <property type="entry name" value="TRANSCRIPTIONAL REGULATORY PROTEIN"/>
    <property type="match status" value="1"/>
</dbReference>
<dbReference type="Pfam" id="PF00440">
    <property type="entry name" value="TetR_N"/>
    <property type="match status" value="1"/>
</dbReference>
<evidence type="ECO:0000313" key="6">
    <source>
        <dbReference type="EMBL" id="RAU91473.1"/>
    </source>
</evidence>
<proteinExistence type="predicted"/>